<accession>A0AAD5KNY1</accession>
<comment type="cofactor">
    <cofactor evidence="5">
        <name>Fe(2+)</name>
        <dbReference type="ChEBI" id="CHEBI:29033"/>
    </cofactor>
    <text evidence="5">Binds 1 Fe(2+) ion per subunit.</text>
</comment>
<dbReference type="PANTHER" id="PTHR10543:SF24">
    <property type="entry name" value="CAROTENOID ISOMEROOXYGENASE"/>
    <property type="match status" value="1"/>
</dbReference>
<name>A0AAD5KNY1_9FUNG</name>
<keyword evidence="7" id="KW-1185">Reference proteome</keyword>
<dbReference type="InterPro" id="IPR004294">
    <property type="entry name" value="Carotenoid_Oase"/>
</dbReference>
<reference evidence="6" key="1">
    <citation type="journal article" date="2022" name="IScience">
        <title>Evolution of zygomycete secretomes and the origins of terrestrial fungal ecologies.</title>
        <authorList>
            <person name="Chang Y."/>
            <person name="Wang Y."/>
            <person name="Mondo S."/>
            <person name="Ahrendt S."/>
            <person name="Andreopoulos W."/>
            <person name="Barry K."/>
            <person name="Beard J."/>
            <person name="Benny G.L."/>
            <person name="Blankenship S."/>
            <person name="Bonito G."/>
            <person name="Cuomo C."/>
            <person name="Desiro A."/>
            <person name="Gervers K.A."/>
            <person name="Hundley H."/>
            <person name="Kuo A."/>
            <person name="LaButti K."/>
            <person name="Lang B.F."/>
            <person name="Lipzen A."/>
            <person name="O'Donnell K."/>
            <person name="Pangilinan J."/>
            <person name="Reynolds N."/>
            <person name="Sandor L."/>
            <person name="Smith M.E."/>
            <person name="Tsang A."/>
            <person name="Grigoriev I.V."/>
            <person name="Stajich J.E."/>
            <person name="Spatafora J.W."/>
        </authorList>
    </citation>
    <scope>NUCLEOTIDE SEQUENCE</scope>
    <source>
        <strain evidence="6">RSA 2281</strain>
    </source>
</reference>
<dbReference type="EMBL" id="JAIXMP010000002">
    <property type="protein sequence ID" value="KAI9276730.1"/>
    <property type="molecule type" value="Genomic_DNA"/>
</dbReference>
<evidence type="ECO:0000313" key="6">
    <source>
        <dbReference type="EMBL" id="KAI9276730.1"/>
    </source>
</evidence>
<organism evidence="6 7">
    <name type="scientific">Phascolomyces articulosus</name>
    <dbReference type="NCBI Taxonomy" id="60185"/>
    <lineage>
        <taxon>Eukaryota</taxon>
        <taxon>Fungi</taxon>
        <taxon>Fungi incertae sedis</taxon>
        <taxon>Mucoromycota</taxon>
        <taxon>Mucoromycotina</taxon>
        <taxon>Mucoromycetes</taxon>
        <taxon>Mucorales</taxon>
        <taxon>Lichtheimiaceae</taxon>
        <taxon>Phascolomyces</taxon>
    </lineage>
</organism>
<keyword evidence="3" id="KW-0560">Oxidoreductase</keyword>
<feature type="binding site" evidence="5">
    <location>
        <position position="299"/>
    </location>
    <ligand>
        <name>Fe cation</name>
        <dbReference type="ChEBI" id="CHEBI:24875"/>
        <note>catalytic</note>
    </ligand>
</feature>
<evidence type="ECO:0000313" key="7">
    <source>
        <dbReference type="Proteomes" id="UP001209540"/>
    </source>
</evidence>
<proteinExistence type="inferred from homology"/>
<dbReference type="GO" id="GO:0046872">
    <property type="term" value="F:metal ion binding"/>
    <property type="evidence" value="ECO:0007669"/>
    <property type="project" value="UniProtKB-KW"/>
</dbReference>
<sequence>MLYIVFSVLAFIGGYKLVSSLRRIFQLTDQIKDIQQNNVFRNAKEVPEPIWIPTHGTIPQWLSGIMYRIGPGKYTLDGNKYMIKHAFDGLPFMHRFEISSEKQAVRYNARNLAGSLERQLVGQRAKSSVFFGHVQDLSILDRCVAIVSRIREIVFTGIINRKDPSSASVGVTPTPNFPMPTHWLERSKEVLGEYHLVSKTDLNVLQQVHANTLEPKRLYNYGDYDERLNGDLSASHHQYDPITEESFNYTIKLGPISKLTVFAISRSGHVTILAEITHRRLPGGTNNNSNTRIRPSFIHAFMLTQNYVIIPESPLYYNDADILFSGSAVGSYIWDEKSPTYFHIISRSPEVGHVISIPVDNFFSFHHANAWDTIDDENGNPTIILDTCAFSNADIVYQLHSFGTYLRGPNQYHHPSHLTTTPTKKQTRPMGMSFPPIRQSSFGDLRRYQLSWDRDLNTGTGSYRTIAQNIEFPRFSQYYALRKNRYVWGCQLLTPNTEEEAERYILVKANLESGTLVLYNKPRYSCSEPIFVPKKSATKIEKDEKDEDEDEGAIISLVNIVGKNAPEEDSSFLLILNARNMEEMARCDIGKYNISTFHGSYINSDFQNVSIN</sequence>
<dbReference type="AlphaFoldDB" id="A0AAD5KNY1"/>
<feature type="binding site" evidence="5">
    <location>
        <position position="366"/>
    </location>
    <ligand>
        <name>Fe cation</name>
        <dbReference type="ChEBI" id="CHEBI:24875"/>
        <note>catalytic</note>
    </ligand>
</feature>
<evidence type="ECO:0000256" key="4">
    <source>
        <dbReference type="ARBA" id="ARBA00023004"/>
    </source>
</evidence>
<gene>
    <name evidence="6" type="ORF">BDA99DRAFT_456199</name>
</gene>
<keyword evidence="2 5" id="KW-0479">Metal-binding</keyword>
<dbReference type="Pfam" id="PF03055">
    <property type="entry name" value="RPE65"/>
    <property type="match status" value="1"/>
</dbReference>
<protein>
    <submittedName>
        <fullName evidence="6">Carotenoid oxygenase</fullName>
    </submittedName>
</protein>
<keyword evidence="4 5" id="KW-0408">Iron</keyword>
<feature type="binding site" evidence="5">
    <location>
        <position position="236"/>
    </location>
    <ligand>
        <name>Fe cation</name>
        <dbReference type="ChEBI" id="CHEBI:24875"/>
        <note>catalytic</note>
    </ligand>
</feature>
<evidence type="ECO:0000256" key="2">
    <source>
        <dbReference type="ARBA" id="ARBA00022723"/>
    </source>
</evidence>
<reference evidence="6" key="2">
    <citation type="submission" date="2023-02" db="EMBL/GenBank/DDBJ databases">
        <authorList>
            <consortium name="DOE Joint Genome Institute"/>
            <person name="Mondo S.J."/>
            <person name="Chang Y."/>
            <person name="Wang Y."/>
            <person name="Ahrendt S."/>
            <person name="Andreopoulos W."/>
            <person name="Barry K."/>
            <person name="Beard J."/>
            <person name="Benny G.L."/>
            <person name="Blankenship S."/>
            <person name="Bonito G."/>
            <person name="Cuomo C."/>
            <person name="Desiro A."/>
            <person name="Gervers K.A."/>
            <person name="Hundley H."/>
            <person name="Kuo A."/>
            <person name="LaButti K."/>
            <person name="Lang B.F."/>
            <person name="Lipzen A."/>
            <person name="O'Donnell K."/>
            <person name="Pangilinan J."/>
            <person name="Reynolds N."/>
            <person name="Sandor L."/>
            <person name="Smith M.W."/>
            <person name="Tsang A."/>
            <person name="Grigoriev I.V."/>
            <person name="Stajich J.E."/>
            <person name="Spatafora J.W."/>
        </authorList>
    </citation>
    <scope>NUCLEOTIDE SEQUENCE</scope>
    <source>
        <strain evidence="6">RSA 2281</strain>
    </source>
</reference>
<comment type="caution">
    <text evidence="6">The sequence shown here is derived from an EMBL/GenBank/DDBJ whole genome shotgun (WGS) entry which is preliminary data.</text>
</comment>
<feature type="binding site" evidence="5">
    <location>
        <position position="598"/>
    </location>
    <ligand>
        <name>Fe cation</name>
        <dbReference type="ChEBI" id="CHEBI:24875"/>
        <note>catalytic</note>
    </ligand>
</feature>
<evidence type="ECO:0000256" key="3">
    <source>
        <dbReference type="ARBA" id="ARBA00023002"/>
    </source>
</evidence>
<dbReference type="PANTHER" id="PTHR10543">
    <property type="entry name" value="BETA-CAROTENE DIOXYGENASE"/>
    <property type="match status" value="1"/>
</dbReference>
<dbReference type="Proteomes" id="UP001209540">
    <property type="component" value="Unassembled WGS sequence"/>
</dbReference>
<comment type="similarity">
    <text evidence="1">Belongs to the carotenoid oxygenase family.</text>
</comment>
<dbReference type="GO" id="GO:0016121">
    <property type="term" value="P:carotene catabolic process"/>
    <property type="evidence" value="ECO:0007669"/>
    <property type="project" value="TreeGrafter"/>
</dbReference>
<evidence type="ECO:0000256" key="5">
    <source>
        <dbReference type="PIRSR" id="PIRSR604294-1"/>
    </source>
</evidence>
<evidence type="ECO:0000256" key="1">
    <source>
        <dbReference type="ARBA" id="ARBA00006787"/>
    </source>
</evidence>
<dbReference type="GO" id="GO:0010436">
    <property type="term" value="F:carotenoid dioxygenase activity"/>
    <property type="evidence" value="ECO:0007669"/>
    <property type="project" value="TreeGrafter"/>
</dbReference>